<organism evidence="1 2">
    <name type="scientific">Vespula germanica</name>
    <name type="common">German yellow jacket</name>
    <name type="synonym">Paravespula germanica</name>
    <dbReference type="NCBI Taxonomy" id="30212"/>
    <lineage>
        <taxon>Eukaryota</taxon>
        <taxon>Metazoa</taxon>
        <taxon>Ecdysozoa</taxon>
        <taxon>Arthropoda</taxon>
        <taxon>Hexapoda</taxon>
        <taxon>Insecta</taxon>
        <taxon>Pterygota</taxon>
        <taxon>Neoptera</taxon>
        <taxon>Endopterygota</taxon>
        <taxon>Hymenoptera</taxon>
        <taxon>Apocrita</taxon>
        <taxon>Aculeata</taxon>
        <taxon>Vespoidea</taxon>
        <taxon>Vespidae</taxon>
        <taxon>Vespinae</taxon>
        <taxon>Vespula</taxon>
    </lineage>
</organism>
<name>A0A834MTK3_VESGE</name>
<comment type="caution">
    <text evidence="1">The sequence shown here is derived from an EMBL/GenBank/DDBJ whole genome shotgun (WGS) entry which is preliminary data.</text>
</comment>
<dbReference type="AlphaFoldDB" id="A0A834MTK3"/>
<evidence type="ECO:0000313" key="1">
    <source>
        <dbReference type="EMBL" id="KAF7384827.1"/>
    </source>
</evidence>
<accession>A0A834MTK3</accession>
<reference evidence="1" key="1">
    <citation type="journal article" date="2020" name="G3 (Bethesda)">
        <title>High-Quality Assemblies for Three Invasive Social Wasps from the &lt;i&gt;Vespula&lt;/i&gt; Genus.</title>
        <authorList>
            <person name="Harrop T.W.R."/>
            <person name="Guhlin J."/>
            <person name="McLaughlin G.M."/>
            <person name="Permina E."/>
            <person name="Stockwell P."/>
            <person name="Gilligan J."/>
            <person name="Le Lec M.F."/>
            <person name="Gruber M.A.M."/>
            <person name="Quinn O."/>
            <person name="Lovegrove M."/>
            <person name="Duncan E.J."/>
            <person name="Remnant E.J."/>
            <person name="Van Eeckhoven J."/>
            <person name="Graham B."/>
            <person name="Knapp R.A."/>
            <person name="Langford K.W."/>
            <person name="Kronenberg Z."/>
            <person name="Press M.O."/>
            <person name="Eacker S.M."/>
            <person name="Wilson-Rankin E.E."/>
            <person name="Purcell J."/>
            <person name="Lester P.J."/>
            <person name="Dearden P.K."/>
        </authorList>
    </citation>
    <scope>NUCLEOTIDE SEQUENCE</scope>
    <source>
        <strain evidence="1">Linc-1</strain>
    </source>
</reference>
<gene>
    <name evidence="1" type="ORF">HZH68_014439</name>
</gene>
<proteinExistence type="predicted"/>
<dbReference type="Proteomes" id="UP000617340">
    <property type="component" value="Unassembled WGS sequence"/>
</dbReference>
<dbReference type="EMBL" id="JACSDZ010000017">
    <property type="protein sequence ID" value="KAF7384827.1"/>
    <property type="molecule type" value="Genomic_DNA"/>
</dbReference>
<protein>
    <submittedName>
        <fullName evidence="1">Uncharacterized protein</fullName>
    </submittedName>
</protein>
<sequence>MRRRYQEVQEIEAIFIDDWKYKISSRDYFLYKSMKSLLGSFFAIMLINGELTEYPVTISPLLLTTNFINTKKKNDEETTKMPSSFDVAFRGVPEDFALGAIIVAPQIECDAGHKRDGNGICRPVTF</sequence>
<evidence type="ECO:0000313" key="2">
    <source>
        <dbReference type="Proteomes" id="UP000617340"/>
    </source>
</evidence>
<keyword evidence="2" id="KW-1185">Reference proteome</keyword>